<evidence type="ECO:0000313" key="1">
    <source>
        <dbReference type="EMBL" id="KAL2464683.1"/>
    </source>
</evidence>
<sequence length="114" mass="13044">MGFTSCQIVNYYTSSQEKAGNVEPLITYNSCYLATHPNGIIHFHLQRHENTCKLFNYLCCSENIDQDSLSSLVISILRQCFFYIMDYSIWASDLTASIDLSVLQERLTNMINLG</sequence>
<dbReference type="Proteomes" id="UP001604277">
    <property type="component" value="Unassembled WGS sequence"/>
</dbReference>
<evidence type="ECO:0000313" key="2">
    <source>
        <dbReference type="Proteomes" id="UP001604277"/>
    </source>
</evidence>
<comment type="caution">
    <text evidence="1">The sequence shown here is derived from an EMBL/GenBank/DDBJ whole genome shotgun (WGS) entry which is preliminary data.</text>
</comment>
<gene>
    <name evidence="1" type="ORF">Fot_52639</name>
</gene>
<accession>A0ABD1PLB7</accession>
<reference evidence="2" key="1">
    <citation type="submission" date="2024-07" db="EMBL/GenBank/DDBJ databases">
        <title>Two chromosome-level genome assemblies of Korean endemic species Abeliophyllum distichum and Forsythia ovata (Oleaceae).</title>
        <authorList>
            <person name="Jang H."/>
        </authorList>
    </citation>
    <scope>NUCLEOTIDE SEQUENCE [LARGE SCALE GENOMIC DNA]</scope>
</reference>
<dbReference type="EMBL" id="JBFOLJ010000018">
    <property type="protein sequence ID" value="KAL2464683.1"/>
    <property type="molecule type" value="Genomic_DNA"/>
</dbReference>
<name>A0ABD1PLB7_9LAMI</name>
<keyword evidence="2" id="KW-1185">Reference proteome</keyword>
<dbReference type="AlphaFoldDB" id="A0ABD1PLB7"/>
<organism evidence="1 2">
    <name type="scientific">Forsythia ovata</name>
    <dbReference type="NCBI Taxonomy" id="205694"/>
    <lineage>
        <taxon>Eukaryota</taxon>
        <taxon>Viridiplantae</taxon>
        <taxon>Streptophyta</taxon>
        <taxon>Embryophyta</taxon>
        <taxon>Tracheophyta</taxon>
        <taxon>Spermatophyta</taxon>
        <taxon>Magnoliopsida</taxon>
        <taxon>eudicotyledons</taxon>
        <taxon>Gunneridae</taxon>
        <taxon>Pentapetalae</taxon>
        <taxon>asterids</taxon>
        <taxon>lamiids</taxon>
        <taxon>Lamiales</taxon>
        <taxon>Oleaceae</taxon>
        <taxon>Forsythieae</taxon>
        <taxon>Forsythia</taxon>
    </lineage>
</organism>
<proteinExistence type="predicted"/>
<protein>
    <submittedName>
        <fullName evidence="1">Uncharacterized protein</fullName>
    </submittedName>
</protein>